<dbReference type="Gene3D" id="3.40.50.720">
    <property type="entry name" value="NAD(P)-binding Rossmann-like Domain"/>
    <property type="match status" value="1"/>
</dbReference>
<gene>
    <name evidence="5" type="ORF">KGA66_21745</name>
</gene>
<proteinExistence type="inferred from homology"/>
<dbReference type="EMBL" id="JAGSXH010000096">
    <property type="protein sequence ID" value="MBS2965690.1"/>
    <property type="molecule type" value="Genomic_DNA"/>
</dbReference>
<dbReference type="SMART" id="SM00822">
    <property type="entry name" value="PKS_KR"/>
    <property type="match status" value="1"/>
</dbReference>
<dbReference type="PRINTS" id="PR00080">
    <property type="entry name" value="SDRFAMILY"/>
</dbReference>
<dbReference type="GO" id="GO:0016020">
    <property type="term" value="C:membrane"/>
    <property type="evidence" value="ECO:0007669"/>
    <property type="project" value="TreeGrafter"/>
</dbReference>
<keyword evidence="6" id="KW-1185">Reference proteome</keyword>
<protein>
    <submittedName>
        <fullName evidence="5">SDR family oxidoreductase</fullName>
    </submittedName>
</protein>
<dbReference type="AlphaFoldDB" id="A0A8J7WS39"/>
<keyword evidence="2" id="KW-0560">Oxidoreductase</keyword>
<dbReference type="PRINTS" id="PR00081">
    <property type="entry name" value="GDHRDH"/>
</dbReference>
<accession>A0A8J7WS39</accession>
<dbReference type="InterPro" id="IPR057326">
    <property type="entry name" value="KR_dom"/>
</dbReference>
<dbReference type="Proteomes" id="UP000677913">
    <property type="component" value="Unassembled WGS sequence"/>
</dbReference>
<evidence type="ECO:0000256" key="1">
    <source>
        <dbReference type="ARBA" id="ARBA00006484"/>
    </source>
</evidence>
<evidence type="ECO:0000256" key="2">
    <source>
        <dbReference type="ARBA" id="ARBA00023002"/>
    </source>
</evidence>
<dbReference type="GO" id="GO:0016491">
    <property type="term" value="F:oxidoreductase activity"/>
    <property type="evidence" value="ECO:0007669"/>
    <property type="project" value="UniProtKB-KW"/>
</dbReference>
<evidence type="ECO:0000313" key="5">
    <source>
        <dbReference type="EMBL" id="MBS2965690.1"/>
    </source>
</evidence>
<name>A0A8J7WS39_9ACTN</name>
<dbReference type="SUPFAM" id="SSF51735">
    <property type="entry name" value="NAD(P)-binding Rossmann-fold domains"/>
    <property type="match status" value="1"/>
</dbReference>
<dbReference type="Pfam" id="PF00106">
    <property type="entry name" value="adh_short"/>
    <property type="match status" value="1"/>
</dbReference>
<evidence type="ECO:0000259" key="4">
    <source>
        <dbReference type="SMART" id="SM00822"/>
    </source>
</evidence>
<dbReference type="InterPro" id="IPR002347">
    <property type="entry name" value="SDR_fam"/>
</dbReference>
<feature type="domain" description="Ketoreductase" evidence="4">
    <location>
        <begin position="7"/>
        <end position="181"/>
    </location>
</feature>
<comment type="caution">
    <text evidence="5">The sequence shown here is derived from an EMBL/GenBank/DDBJ whole genome shotgun (WGS) entry which is preliminary data.</text>
</comment>
<evidence type="ECO:0000256" key="3">
    <source>
        <dbReference type="RuleBase" id="RU000363"/>
    </source>
</evidence>
<organism evidence="5 6">
    <name type="scientific">Actinocrinis puniceicyclus</name>
    <dbReference type="NCBI Taxonomy" id="977794"/>
    <lineage>
        <taxon>Bacteria</taxon>
        <taxon>Bacillati</taxon>
        <taxon>Actinomycetota</taxon>
        <taxon>Actinomycetes</taxon>
        <taxon>Catenulisporales</taxon>
        <taxon>Actinospicaceae</taxon>
        <taxon>Actinocrinis</taxon>
    </lineage>
</organism>
<evidence type="ECO:0000313" key="6">
    <source>
        <dbReference type="Proteomes" id="UP000677913"/>
    </source>
</evidence>
<dbReference type="PANTHER" id="PTHR44196:SF1">
    <property type="entry name" value="DEHYDROGENASE_REDUCTASE SDR FAMILY MEMBER 7B"/>
    <property type="match status" value="1"/>
</dbReference>
<dbReference type="InterPro" id="IPR036291">
    <property type="entry name" value="NAD(P)-bd_dom_sf"/>
</dbReference>
<dbReference type="RefSeq" id="WP_211470043.1">
    <property type="nucleotide sequence ID" value="NZ_JAGSXH010000096.1"/>
</dbReference>
<sequence>MNRFDGATALVTGASRGLGFAIAGELARRGARLLICARDPAALDQAAWKLHDQGAEVYAIPCDVTDENAAERLIAEAQTHYGRLDVLVNNAGVIQVGPLASMQEADFRTAMETMFFAPLRLVLAAAPIMRAGGGGTIVNISSLGGRIAAPHLLPYDCAKFALAGLSTGLRAELAADHISVTTVVPGLMRTGSHLGAQFRGNTPREYAWFAAAAGLPLLSIDAERAARAVVRAAERRRPEIILGAAAHVAVRMQGLAPATTTRLLTLAARVLRTAAQTGQQDGFGVDREAGAGSASHTDVGSHAAKLLDSRVVGAVTALNDRAARRLNQVRHGAAS</sequence>
<reference evidence="5" key="1">
    <citation type="submission" date="2021-04" db="EMBL/GenBank/DDBJ databases">
        <title>Genome based classification of Actinospica acidithermotolerans sp. nov., an actinobacterium isolated from an Indonesian hot spring.</title>
        <authorList>
            <person name="Kusuma A.B."/>
            <person name="Putra K.E."/>
            <person name="Nafisah S."/>
            <person name="Loh J."/>
            <person name="Nouioui I."/>
            <person name="Goodfellow M."/>
        </authorList>
    </citation>
    <scope>NUCLEOTIDE SEQUENCE</scope>
    <source>
        <strain evidence="5">DSM 45618</strain>
    </source>
</reference>
<comment type="similarity">
    <text evidence="1 3">Belongs to the short-chain dehydrogenases/reductases (SDR) family.</text>
</comment>
<dbReference type="PANTHER" id="PTHR44196">
    <property type="entry name" value="DEHYDROGENASE/REDUCTASE SDR FAMILY MEMBER 7B"/>
    <property type="match status" value="1"/>
</dbReference>